<gene>
    <name evidence="7" type="ORF">GEV33_004441</name>
</gene>
<evidence type="ECO:0000256" key="4">
    <source>
        <dbReference type="SAM" id="MobiDB-lite"/>
    </source>
</evidence>
<reference evidence="7" key="1">
    <citation type="journal article" date="2020" name="J Insects Food Feed">
        <title>The yellow mealworm (Tenebrio molitor) genome: a resource for the emerging insects as food and feed industry.</title>
        <authorList>
            <person name="Eriksson T."/>
            <person name="Andere A."/>
            <person name="Kelstrup H."/>
            <person name="Emery V."/>
            <person name="Picard C."/>
        </authorList>
    </citation>
    <scope>NUCLEOTIDE SEQUENCE</scope>
    <source>
        <strain evidence="7">Stoneville</strain>
        <tissue evidence="7">Whole head</tissue>
    </source>
</reference>
<evidence type="ECO:0000259" key="5">
    <source>
        <dbReference type="Pfam" id="PF14772"/>
    </source>
</evidence>
<feature type="compositionally biased region" description="Polar residues" evidence="4">
    <location>
        <begin position="445"/>
        <end position="457"/>
    </location>
</feature>
<dbReference type="Pfam" id="PF14772">
    <property type="entry name" value="NYD-SP28"/>
    <property type="match status" value="1"/>
</dbReference>
<dbReference type="GO" id="GO:0003352">
    <property type="term" value="P:regulation of cilium movement"/>
    <property type="evidence" value="ECO:0007669"/>
    <property type="project" value="TreeGrafter"/>
</dbReference>
<evidence type="ECO:0000256" key="2">
    <source>
        <dbReference type="ARBA" id="ARBA00023054"/>
    </source>
</evidence>
<sequence length="830" mass="96861">MKTDEEVTDDENYEPQVTSNNPTERIMARRLRIQRRVEALRKQKEAQEAAGEDATIESEVMKTSIELQIEKSMGLLEKLMQDGEEHVTNVRIATEARETDRREREGIGKEKLLKQLEEEAEEAAAMFNEIASKWSGIMKYNDPLHINEDIGSQKERCDEVIRQKDAIINDLKEKLRKAEINFAIDQRRQIEDINSITRRIENQIIVMRKAYRQELQMIEEVVLTDRQVQIETNNKKWEELYKKRDQEEKSDAEQRSEDYWKFVKEMENLNRDFQELYRETNINLENDLDDLQREMERIKTEATMNSEKLDYNYQILKKREDENLIIKSQQKRRINKLQDIINSLRKKNSDYHAQTMQQIEKLSAEVKKLSKNVLDIEKQADHIAAVNNVKFKKIWAMNKARTDKLFKRILDIDKVLYEQQLGLLWNPPEHKIPSKNDMESYRTAISQSQMNNKQSGKQSQLLQQQQSQLQPQPQQLRVPGSSMLETISGVVDSETENENNHFYKRTLNHILNLLADKTGFLIEEELNAILEPYLEYEKTLVKVDNVFAALNINQRGDIDLLLEFFLPYMFCPICNVVQEKTTTTGGGGGGDDESLMHVHEMDPMTITELTTNSDSKTKAINEAAVADMLRDIAGLDHDPGGTVVEFGPFSVTLYDDNLRGECKGPEKVSDEVKEMESKGSVTESHTRVRLPCQYHHPLMISSVYVLKALKEFLGKYHIPKSSMPTMSARLSYKRSTVSRLVAAEDIEAYWEKYTQIFPEERETLWDNLLEGLNRYHQLLKARKLTSEEVMNLRRQNTELHRVFANYIGLHRHTILNYSHEGIPKNKEIRQ</sequence>
<name>A0A8J6LDE4_TENMO</name>
<dbReference type="InterPro" id="IPR029440">
    <property type="entry name" value="DRC1_C"/>
</dbReference>
<dbReference type="InterPro" id="IPR039750">
    <property type="entry name" value="DRC1/DRC2"/>
</dbReference>
<proteinExistence type="inferred from homology"/>
<dbReference type="GO" id="GO:0070286">
    <property type="term" value="P:axonemal dynein complex assembly"/>
    <property type="evidence" value="ECO:0007669"/>
    <property type="project" value="InterPro"/>
</dbReference>
<organism evidence="7 8">
    <name type="scientific">Tenebrio molitor</name>
    <name type="common">Yellow mealworm beetle</name>
    <dbReference type="NCBI Taxonomy" id="7067"/>
    <lineage>
        <taxon>Eukaryota</taxon>
        <taxon>Metazoa</taxon>
        <taxon>Ecdysozoa</taxon>
        <taxon>Arthropoda</taxon>
        <taxon>Hexapoda</taxon>
        <taxon>Insecta</taxon>
        <taxon>Pterygota</taxon>
        <taxon>Neoptera</taxon>
        <taxon>Endopterygota</taxon>
        <taxon>Coleoptera</taxon>
        <taxon>Polyphaga</taxon>
        <taxon>Cucujiformia</taxon>
        <taxon>Tenebrionidae</taxon>
        <taxon>Tenebrio</taxon>
    </lineage>
</organism>
<feature type="coiled-coil region" evidence="3">
    <location>
        <begin position="263"/>
        <end position="379"/>
    </location>
</feature>
<evidence type="ECO:0008006" key="9">
    <source>
        <dbReference type="Google" id="ProtNLM"/>
    </source>
</evidence>
<dbReference type="PANTHER" id="PTHR21625">
    <property type="entry name" value="NYD-SP28 PROTEIN"/>
    <property type="match status" value="1"/>
</dbReference>
<feature type="compositionally biased region" description="Low complexity" evidence="4">
    <location>
        <begin position="458"/>
        <end position="476"/>
    </location>
</feature>
<accession>A0A8J6LDE4</accession>
<dbReference type="Pfam" id="PF14775">
    <property type="entry name" value="NYD-SP28_assoc"/>
    <property type="match status" value="1"/>
</dbReference>
<feature type="domain" description="Dynein regulatory complex protein 1 C-terminal" evidence="6">
    <location>
        <begin position="748"/>
        <end position="807"/>
    </location>
</feature>
<dbReference type="AlphaFoldDB" id="A0A8J6LDE4"/>
<dbReference type="GO" id="GO:0060285">
    <property type="term" value="P:cilium-dependent cell motility"/>
    <property type="evidence" value="ECO:0007669"/>
    <property type="project" value="TreeGrafter"/>
</dbReference>
<dbReference type="GO" id="GO:0005858">
    <property type="term" value="C:axonemal dynein complex"/>
    <property type="evidence" value="ECO:0007669"/>
    <property type="project" value="InterPro"/>
</dbReference>
<keyword evidence="8" id="KW-1185">Reference proteome</keyword>
<feature type="region of interest" description="Disordered" evidence="4">
    <location>
        <begin position="1"/>
        <end position="26"/>
    </location>
</feature>
<dbReference type="Proteomes" id="UP000719412">
    <property type="component" value="Unassembled WGS sequence"/>
</dbReference>
<feature type="domain" description="Dynein regulatory complex protein 1/2 N-terminal" evidence="5">
    <location>
        <begin position="93"/>
        <end position="193"/>
    </location>
</feature>
<feature type="coiled-coil region" evidence="3">
    <location>
        <begin position="30"/>
        <end position="57"/>
    </location>
</feature>
<evidence type="ECO:0000256" key="3">
    <source>
        <dbReference type="SAM" id="Coils"/>
    </source>
</evidence>
<protein>
    <recommendedName>
        <fullName evidence="9">Dynein regulatory complex protein 1</fullName>
    </recommendedName>
</protein>
<dbReference type="EMBL" id="JABDTM020017848">
    <property type="protein sequence ID" value="KAH0818349.1"/>
    <property type="molecule type" value="Genomic_DNA"/>
</dbReference>
<feature type="compositionally biased region" description="Acidic residues" evidence="4">
    <location>
        <begin position="1"/>
        <end position="13"/>
    </location>
</feature>
<dbReference type="PANTHER" id="PTHR21625:SF1">
    <property type="entry name" value="DYNEIN REGULATORY COMPLEX PROTEIN 1"/>
    <property type="match status" value="1"/>
</dbReference>
<evidence type="ECO:0000256" key="1">
    <source>
        <dbReference type="ARBA" id="ARBA00009688"/>
    </source>
</evidence>
<comment type="caution">
    <text evidence="7">The sequence shown here is derived from an EMBL/GenBank/DDBJ whole genome shotgun (WGS) entry which is preliminary data.</text>
</comment>
<evidence type="ECO:0000259" key="6">
    <source>
        <dbReference type="Pfam" id="PF14775"/>
    </source>
</evidence>
<evidence type="ECO:0000313" key="8">
    <source>
        <dbReference type="Proteomes" id="UP000719412"/>
    </source>
</evidence>
<feature type="region of interest" description="Disordered" evidence="4">
    <location>
        <begin position="445"/>
        <end position="477"/>
    </location>
</feature>
<feature type="coiled-coil region" evidence="3">
    <location>
        <begin position="161"/>
        <end position="188"/>
    </location>
</feature>
<comment type="similarity">
    <text evidence="1">Belongs to the DRC1 family.</text>
</comment>
<reference evidence="7" key="2">
    <citation type="submission" date="2021-08" db="EMBL/GenBank/DDBJ databases">
        <authorList>
            <person name="Eriksson T."/>
        </authorList>
    </citation>
    <scope>NUCLEOTIDE SEQUENCE</scope>
    <source>
        <strain evidence="7">Stoneville</strain>
        <tissue evidence="7">Whole head</tissue>
    </source>
</reference>
<dbReference type="InterPro" id="IPR039505">
    <property type="entry name" value="DRC1/2_N"/>
</dbReference>
<keyword evidence="2 3" id="KW-0175">Coiled coil</keyword>
<evidence type="ECO:0000313" key="7">
    <source>
        <dbReference type="EMBL" id="KAH0818349.1"/>
    </source>
</evidence>